<evidence type="ECO:0000313" key="2">
    <source>
        <dbReference type="Proteomes" id="UP000190188"/>
    </source>
</evidence>
<protein>
    <submittedName>
        <fullName evidence="1">Transposase</fullName>
    </submittedName>
</protein>
<dbReference type="EMBL" id="MSZX01000002">
    <property type="protein sequence ID" value="OPA80590.1"/>
    <property type="molecule type" value="Genomic_DNA"/>
</dbReference>
<gene>
    <name evidence="1" type="ORF">BVG16_07680</name>
</gene>
<reference evidence="1 2" key="1">
    <citation type="submission" date="2017-01" db="EMBL/GenBank/DDBJ databases">
        <title>Genome analysis of Paenibacillus selenitrireducens ES3-24.</title>
        <authorList>
            <person name="Xu D."/>
            <person name="Yao R."/>
            <person name="Zheng S."/>
        </authorList>
    </citation>
    <scope>NUCLEOTIDE SEQUENCE [LARGE SCALE GENOMIC DNA]</scope>
    <source>
        <strain evidence="1 2">ES3-24</strain>
    </source>
</reference>
<comment type="caution">
    <text evidence="1">The sequence shown here is derived from an EMBL/GenBank/DDBJ whole genome shotgun (WGS) entry which is preliminary data.</text>
</comment>
<sequence length="35" mass="3994">MDKATAREYIKENNLVTPQDAQNALKNLFAETISR</sequence>
<name>A0A1T2XL31_9BACL</name>
<proteinExistence type="predicted"/>
<organism evidence="1 2">
    <name type="scientific">Paenibacillus selenitireducens</name>
    <dbReference type="NCBI Taxonomy" id="1324314"/>
    <lineage>
        <taxon>Bacteria</taxon>
        <taxon>Bacillati</taxon>
        <taxon>Bacillota</taxon>
        <taxon>Bacilli</taxon>
        <taxon>Bacillales</taxon>
        <taxon>Paenibacillaceae</taxon>
        <taxon>Paenibacillus</taxon>
    </lineage>
</organism>
<keyword evidence="2" id="KW-1185">Reference proteome</keyword>
<evidence type="ECO:0000313" key="1">
    <source>
        <dbReference type="EMBL" id="OPA80590.1"/>
    </source>
</evidence>
<accession>A0A1T2XL31</accession>
<dbReference type="AlphaFoldDB" id="A0A1T2XL31"/>
<dbReference type="Proteomes" id="UP000190188">
    <property type="component" value="Unassembled WGS sequence"/>
</dbReference>